<protein>
    <submittedName>
        <fullName evidence="7">Uncharacterized protein</fullName>
    </submittedName>
</protein>
<reference evidence="7 8" key="1">
    <citation type="submission" date="2017-12" db="EMBL/GenBank/DDBJ databases">
        <title>Hemimetabolous genomes reveal molecular basis of termite eusociality.</title>
        <authorList>
            <person name="Harrison M.C."/>
            <person name="Jongepier E."/>
            <person name="Robertson H.M."/>
            <person name="Arning N."/>
            <person name="Bitard-Feildel T."/>
            <person name="Chao H."/>
            <person name="Childers C.P."/>
            <person name="Dinh H."/>
            <person name="Doddapaneni H."/>
            <person name="Dugan S."/>
            <person name="Gowin J."/>
            <person name="Greiner C."/>
            <person name="Han Y."/>
            <person name="Hu H."/>
            <person name="Hughes D.S.T."/>
            <person name="Huylmans A.-K."/>
            <person name="Kemena C."/>
            <person name="Kremer L.P.M."/>
            <person name="Lee S.L."/>
            <person name="Lopez-Ezquerra A."/>
            <person name="Mallet L."/>
            <person name="Monroy-Kuhn J.M."/>
            <person name="Moser A."/>
            <person name="Murali S.C."/>
            <person name="Muzny D.M."/>
            <person name="Otani S."/>
            <person name="Piulachs M.-D."/>
            <person name="Poelchau M."/>
            <person name="Qu J."/>
            <person name="Schaub F."/>
            <person name="Wada-Katsumata A."/>
            <person name="Worley K.C."/>
            <person name="Xie Q."/>
            <person name="Ylla G."/>
            <person name="Poulsen M."/>
            <person name="Gibbs R.A."/>
            <person name="Schal C."/>
            <person name="Richards S."/>
            <person name="Belles X."/>
            <person name="Korb J."/>
            <person name="Bornberg-Bauer E."/>
        </authorList>
    </citation>
    <scope>NUCLEOTIDE SEQUENCE [LARGE SCALE GENOMIC DNA]</scope>
    <source>
        <tissue evidence="7">Whole body</tissue>
    </source>
</reference>
<keyword evidence="8" id="KW-1185">Reference proteome</keyword>
<feature type="region of interest" description="Disordered" evidence="5">
    <location>
        <begin position="135"/>
        <end position="167"/>
    </location>
</feature>
<feature type="transmembrane region" description="Helical" evidence="6">
    <location>
        <begin position="103"/>
        <end position="127"/>
    </location>
</feature>
<dbReference type="InParanoid" id="A0A2J7RET2"/>
<evidence type="ECO:0000256" key="5">
    <source>
        <dbReference type="SAM" id="MobiDB-lite"/>
    </source>
</evidence>
<sequence>MISDGRGTAGSPSSPPCSDYHHQHPYQQAYQQTSYKHPSHSHHSHHPPTPSPPSSLSSTASTSGCCNLWRGICCHNGNSRQRRRGRSSCCCCCFCPSSVPSSAFTSLGVCVLVLAYTLLGAFTFMALEGGLRDTSHLSSSNVDTTSSGRPSTSTSSPSNSKPTSDKSVVLGEEIRSKTVEKLWSITEDLNILYKDNWTRLAAQEVLKFQDTLMRNLRGYGSGGVILKTGGAAGNGGSIYYSHHHHRWSFSSSFLYSLTLITTIGKCTVQTTSLLAWL</sequence>
<dbReference type="GO" id="GO:0030322">
    <property type="term" value="P:stabilization of membrane potential"/>
    <property type="evidence" value="ECO:0007669"/>
    <property type="project" value="TreeGrafter"/>
</dbReference>
<accession>A0A2J7RET2</accession>
<dbReference type="Gene3D" id="1.10.287.70">
    <property type="match status" value="1"/>
</dbReference>
<feature type="compositionally biased region" description="Low complexity" evidence="5">
    <location>
        <begin position="144"/>
        <end position="167"/>
    </location>
</feature>
<organism evidence="7 8">
    <name type="scientific">Cryptotermes secundus</name>
    <dbReference type="NCBI Taxonomy" id="105785"/>
    <lineage>
        <taxon>Eukaryota</taxon>
        <taxon>Metazoa</taxon>
        <taxon>Ecdysozoa</taxon>
        <taxon>Arthropoda</taxon>
        <taxon>Hexapoda</taxon>
        <taxon>Insecta</taxon>
        <taxon>Pterygota</taxon>
        <taxon>Neoptera</taxon>
        <taxon>Polyneoptera</taxon>
        <taxon>Dictyoptera</taxon>
        <taxon>Blattodea</taxon>
        <taxon>Blattoidea</taxon>
        <taxon>Termitoidae</taxon>
        <taxon>Kalotermitidae</taxon>
        <taxon>Cryptotermitinae</taxon>
        <taxon>Cryptotermes</taxon>
    </lineage>
</organism>
<evidence type="ECO:0000256" key="2">
    <source>
        <dbReference type="ARBA" id="ARBA00022692"/>
    </source>
</evidence>
<proteinExistence type="predicted"/>
<feature type="compositionally biased region" description="Basic residues" evidence="5">
    <location>
        <begin position="37"/>
        <end position="46"/>
    </location>
</feature>
<keyword evidence="3 6" id="KW-1133">Transmembrane helix</keyword>
<evidence type="ECO:0000256" key="4">
    <source>
        <dbReference type="ARBA" id="ARBA00023136"/>
    </source>
</evidence>
<evidence type="ECO:0000313" key="8">
    <source>
        <dbReference type="Proteomes" id="UP000235965"/>
    </source>
</evidence>
<dbReference type="OrthoDB" id="297496at2759"/>
<dbReference type="STRING" id="105785.A0A2J7RET2"/>
<dbReference type="EMBL" id="NEVH01004944">
    <property type="protein sequence ID" value="PNF39345.1"/>
    <property type="molecule type" value="Genomic_DNA"/>
</dbReference>
<dbReference type="SUPFAM" id="SSF81324">
    <property type="entry name" value="Voltage-gated potassium channels"/>
    <property type="match status" value="1"/>
</dbReference>
<evidence type="ECO:0000256" key="3">
    <source>
        <dbReference type="ARBA" id="ARBA00022989"/>
    </source>
</evidence>
<comment type="subcellular location">
    <subcellularLocation>
        <location evidence="1">Membrane</location>
        <topology evidence="1">Multi-pass membrane protein</topology>
    </subcellularLocation>
</comment>
<keyword evidence="4 6" id="KW-0472">Membrane</keyword>
<dbReference type="GO" id="GO:0015271">
    <property type="term" value="F:outward rectifier potassium channel activity"/>
    <property type="evidence" value="ECO:0007669"/>
    <property type="project" value="TreeGrafter"/>
</dbReference>
<dbReference type="PANTHER" id="PTHR11003:SF325">
    <property type="entry name" value="POTASSIUM CHANNEL DOMAIN-CONTAINING PROTEIN"/>
    <property type="match status" value="1"/>
</dbReference>
<dbReference type="InterPro" id="IPR003280">
    <property type="entry name" value="2pore_dom_K_chnl"/>
</dbReference>
<comment type="caution">
    <text evidence="7">The sequence shown here is derived from an EMBL/GenBank/DDBJ whole genome shotgun (WGS) entry which is preliminary data.</text>
</comment>
<gene>
    <name evidence="7" type="ORF">B7P43_G01524</name>
</gene>
<keyword evidence="2 6" id="KW-0812">Transmembrane</keyword>
<dbReference type="PANTHER" id="PTHR11003">
    <property type="entry name" value="POTASSIUM CHANNEL, SUBFAMILY K"/>
    <property type="match status" value="1"/>
</dbReference>
<name>A0A2J7RET2_9NEOP</name>
<feature type="region of interest" description="Disordered" evidence="5">
    <location>
        <begin position="1"/>
        <end position="56"/>
    </location>
</feature>
<evidence type="ECO:0000313" key="7">
    <source>
        <dbReference type="EMBL" id="PNF39345.1"/>
    </source>
</evidence>
<dbReference type="GO" id="GO:0005886">
    <property type="term" value="C:plasma membrane"/>
    <property type="evidence" value="ECO:0007669"/>
    <property type="project" value="TreeGrafter"/>
</dbReference>
<evidence type="ECO:0000256" key="6">
    <source>
        <dbReference type="SAM" id="Phobius"/>
    </source>
</evidence>
<dbReference type="AlphaFoldDB" id="A0A2J7RET2"/>
<dbReference type="GO" id="GO:0022841">
    <property type="term" value="F:potassium ion leak channel activity"/>
    <property type="evidence" value="ECO:0007669"/>
    <property type="project" value="TreeGrafter"/>
</dbReference>
<evidence type="ECO:0000256" key="1">
    <source>
        <dbReference type="ARBA" id="ARBA00004141"/>
    </source>
</evidence>
<dbReference type="Proteomes" id="UP000235965">
    <property type="component" value="Unassembled WGS sequence"/>
</dbReference>